<dbReference type="Proteomes" id="UP001597168">
    <property type="component" value="Unassembled WGS sequence"/>
</dbReference>
<dbReference type="RefSeq" id="WP_380724993.1">
    <property type="nucleotide sequence ID" value="NZ_JBHTLK010000112.1"/>
</dbReference>
<evidence type="ECO:0000259" key="1">
    <source>
        <dbReference type="Pfam" id="PF04149"/>
    </source>
</evidence>
<gene>
    <name evidence="2" type="ORF">ACFQ3T_20845</name>
</gene>
<accession>A0ABW3QXX3</accession>
<sequence length="58" mass="6257">MKPQDRWRTSSYSSENGSCVAVSFPADGPVGVRDSKNPTGPRLAFPASAWTGFVKRAK</sequence>
<evidence type="ECO:0000313" key="3">
    <source>
        <dbReference type="Proteomes" id="UP001597168"/>
    </source>
</evidence>
<dbReference type="EMBL" id="JBHTLK010000112">
    <property type="protein sequence ID" value="MFD1149590.1"/>
    <property type="molecule type" value="Genomic_DNA"/>
</dbReference>
<dbReference type="InterPro" id="IPR007278">
    <property type="entry name" value="DUF397"/>
</dbReference>
<comment type="caution">
    <text evidence="2">The sequence shown here is derived from an EMBL/GenBank/DDBJ whole genome shotgun (WGS) entry which is preliminary data.</text>
</comment>
<feature type="domain" description="DUF397" evidence="1">
    <location>
        <begin position="6"/>
        <end position="58"/>
    </location>
</feature>
<dbReference type="Pfam" id="PF04149">
    <property type="entry name" value="DUF397"/>
    <property type="match status" value="1"/>
</dbReference>
<organism evidence="2 3">
    <name type="scientific">Saccharothrix hoggarensis</name>
    <dbReference type="NCBI Taxonomy" id="913853"/>
    <lineage>
        <taxon>Bacteria</taxon>
        <taxon>Bacillati</taxon>
        <taxon>Actinomycetota</taxon>
        <taxon>Actinomycetes</taxon>
        <taxon>Pseudonocardiales</taxon>
        <taxon>Pseudonocardiaceae</taxon>
        <taxon>Saccharothrix</taxon>
    </lineage>
</organism>
<protein>
    <submittedName>
        <fullName evidence="2">DUF397 domain-containing protein</fullName>
    </submittedName>
</protein>
<proteinExistence type="predicted"/>
<name>A0ABW3QXX3_9PSEU</name>
<keyword evidence="3" id="KW-1185">Reference proteome</keyword>
<reference evidence="3" key="1">
    <citation type="journal article" date="2019" name="Int. J. Syst. Evol. Microbiol.">
        <title>The Global Catalogue of Microorganisms (GCM) 10K type strain sequencing project: providing services to taxonomists for standard genome sequencing and annotation.</title>
        <authorList>
            <consortium name="The Broad Institute Genomics Platform"/>
            <consortium name="The Broad Institute Genome Sequencing Center for Infectious Disease"/>
            <person name="Wu L."/>
            <person name="Ma J."/>
        </authorList>
    </citation>
    <scope>NUCLEOTIDE SEQUENCE [LARGE SCALE GENOMIC DNA]</scope>
    <source>
        <strain evidence="3">CCUG 60214</strain>
    </source>
</reference>
<evidence type="ECO:0000313" key="2">
    <source>
        <dbReference type="EMBL" id="MFD1149590.1"/>
    </source>
</evidence>